<sequence>MSNKPLNYMCPKCNSKHYIIGEMRATGGRWSKIFDVQSAKFTSVTCERCSYTEFYKAKTSALSNIFDLFTN</sequence>
<comment type="caution">
    <text evidence="1">The sequence shown here is derived from an EMBL/GenBank/DDBJ whole genome shotgun (WGS) entry which is preliminary data.</text>
</comment>
<gene>
    <name evidence="1" type="ORF">MC378_11885</name>
</gene>
<dbReference type="EMBL" id="JAKQYM010000009">
    <property type="protein sequence ID" value="MCI2229868.1"/>
    <property type="molecule type" value="Genomic_DNA"/>
</dbReference>
<name>A0A9X1VQA2_9FLAO</name>
<proteinExistence type="predicted"/>
<evidence type="ECO:0000313" key="2">
    <source>
        <dbReference type="Proteomes" id="UP001139369"/>
    </source>
</evidence>
<dbReference type="AlphaFoldDB" id="A0A9X1VQA2"/>
<evidence type="ECO:0000313" key="1">
    <source>
        <dbReference type="EMBL" id="MCI2229868.1"/>
    </source>
</evidence>
<organism evidence="1 2">
    <name type="scientific">Polaribacter marinus</name>
    <dbReference type="NCBI Taxonomy" id="2916838"/>
    <lineage>
        <taxon>Bacteria</taxon>
        <taxon>Pseudomonadati</taxon>
        <taxon>Bacteroidota</taxon>
        <taxon>Flavobacteriia</taxon>
        <taxon>Flavobacteriales</taxon>
        <taxon>Flavobacteriaceae</taxon>
    </lineage>
</organism>
<dbReference type="Proteomes" id="UP001139369">
    <property type="component" value="Unassembled WGS sequence"/>
</dbReference>
<accession>A0A9X1VQA2</accession>
<reference evidence="1" key="1">
    <citation type="submission" date="2022-02" db="EMBL/GenBank/DDBJ databases">
        <title>Polaribacter sp. MSW13, isolated from seawater.</title>
        <authorList>
            <person name="Kristyanto S."/>
            <person name="Jung J."/>
            <person name="Jeon C.O."/>
        </authorList>
    </citation>
    <scope>NUCLEOTIDE SEQUENCE</scope>
    <source>
        <strain evidence="1">MSW13</strain>
    </source>
</reference>
<keyword evidence="2" id="KW-1185">Reference proteome</keyword>
<dbReference type="Pfam" id="PF09855">
    <property type="entry name" value="Zn_ribbon_13"/>
    <property type="match status" value="1"/>
</dbReference>
<dbReference type="InterPro" id="IPR018652">
    <property type="entry name" value="DUF2082_NA-bd_Znr"/>
</dbReference>
<protein>
    <submittedName>
        <fullName evidence="1">Zinc ribbon domain-containing protein</fullName>
    </submittedName>
</protein>
<dbReference type="RefSeq" id="WP_242178980.1">
    <property type="nucleotide sequence ID" value="NZ_JAKQYM010000009.1"/>
</dbReference>